<evidence type="ECO:0000313" key="1">
    <source>
        <dbReference type="EMBL" id="CUP43475.1"/>
    </source>
</evidence>
<sequence length="43" mass="4588">MGSYLNPGRKNKSLCADTPAVSVREPSETIWKIYGSGYAGGLL</sequence>
<name>A0A174NBN2_9FIRM</name>
<gene>
    <name evidence="1" type="ORF">ERS852498_01975</name>
</gene>
<dbReference type="EMBL" id="CZAL01000010">
    <property type="protein sequence ID" value="CUP43475.1"/>
    <property type="molecule type" value="Genomic_DNA"/>
</dbReference>
<accession>A0A174NBN2</accession>
<dbReference type="Proteomes" id="UP000095709">
    <property type="component" value="Unassembled WGS sequence"/>
</dbReference>
<protein>
    <submittedName>
        <fullName evidence="1">Uncharacterized protein</fullName>
    </submittedName>
</protein>
<reference evidence="1 2" key="1">
    <citation type="submission" date="2015-09" db="EMBL/GenBank/DDBJ databases">
        <authorList>
            <consortium name="Pathogen Informatics"/>
        </authorList>
    </citation>
    <scope>NUCLEOTIDE SEQUENCE [LARGE SCALE GENOMIC DNA]</scope>
    <source>
        <strain evidence="1 2">2789STDY5834885</strain>
    </source>
</reference>
<organism evidence="1 2">
    <name type="scientific">Fusicatenibacter saccharivorans</name>
    <dbReference type="NCBI Taxonomy" id="1150298"/>
    <lineage>
        <taxon>Bacteria</taxon>
        <taxon>Bacillati</taxon>
        <taxon>Bacillota</taxon>
        <taxon>Clostridia</taxon>
        <taxon>Lachnospirales</taxon>
        <taxon>Lachnospiraceae</taxon>
        <taxon>Fusicatenibacter</taxon>
    </lineage>
</organism>
<dbReference type="AlphaFoldDB" id="A0A174NBN2"/>
<evidence type="ECO:0000313" key="2">
    <source>
        <dbReference type="Proteomes" id="UP000095709"/>
    </source>
</evidence>
<proteinExistence type="predicted"/>